<keyword evidence="1" id="KW-1133">Transmembrane helix</keyword>
<dbReference type="EMBL" id="FQ790233">
    <property type="protein sequence ID" value="CBZ40662.1"/>
    <property type="molecule type" value="Genomic_DNA"/>
</dbReference>
<evidence type="ECO:0000256" key="1">
    <source>
        <dbReference type="SAM" id="Phobius"/>
    </source>
</evidence>
<dbReference type="AlphaFoldDB" id="F0V1Y1"/>
<name>F0V1Y1_MYCS3</name>
<proteinExistence type="predicted"/>
<evidence type="ECO:0000313" key="3">
    <source>
        <dbReference type="Proteomes" id="UP000008645"/>
    </source>
</evidence>
<gene>
    <name evidence="2" type="ORF">MSUIS_05690</name>
</gene>
<keyword evidence="1" id="KW-0472">Membrane</keyword>
<organism evidence="2 3">
    <name type="scientific">Mycoplasma suis (strain KI_3806)</name>
    <dbReference type="NCBI Taxonomy" id="708248"/>
    <lineage>
        <taxon>Bacteria</taxon>
        <taxon>Bacillati</taxon>
        <taxon>Mycoplasmatota</taxon>
        <taxon>Mollicutes</taxon>
        <taxon>Mycoplasmataceae</taxon>
        <taxon>Mycoplasma</taxon>
    </lineage>
</organism>
<sequence length="52" mass="5901">MTFLLKGILFGTALIGSGGIVTGGYIFKDFFKKIFKEIFGRRAWVFFCESKN</sequence>
<feature type="transmembrane region" description="Helical" evidence="1">
    <location>
        <begin position="6"/>
        <end position="27"/>
    </location>
</feature>
<dbReference type="HOGENOM" id="CLU_3082092_0_0_14"/>
<evidence type="ECO:0000313" key="2">
    <source>
        <dbReference type="EMBL" id="CBZ40662.1"/>
    </source>
</evidence>
<keyword evidence="1" id="KW-0812">Transmembrane</keyword>
<protein>
    <submittedName>
        <fullName evidence="2">Uncharacterized protein</fullName>
    </submittedName>
</protein>
<dbReference type="KEGG" id="msk:MSUIS_05690"/>
<reference evidence="2 3" key="1">
    <citation type="journal article" date="2011" name="J. Bacteriol.">
        <title>Complete genome sequence of the hemotrophic Mycoplasma suis strain KI3806.</title>
        <authorList>
            <person name="Oehlerking J."/>
            <person name="Kube M."/>
            <person name="Felder K.M."/>
            <person name="Matter D."/>
            <person name="Wittenbrink M.M."/>
            <person name="Schwarzenbach S."/>
            <person name="Kramer M.M."/>
            <person name="Hoelzle K."/>
            <person name="Hoelzle L.E."/>
        </authorList>
    </citation>
    <scope>NUCLEOTIDE SEQUENCE [LARGE SCALE GENOMIC DNA]</scope>
    <source>
        <strain evidence="3">KI_3806</strain>
    </source>
</reference>
<dbReference type="Proteomes" id="UP000008645">
    <property type="component" value="Chromosome"/>
</dbReference>
<accession>F0V1Y1</accession>